<accession>A0A8J2PKM3</accession>
<evidence type="ECO:0000256" key="1">
    <source>
        <dbReference type="SAM" id="MobiDB-lite"/>
    </source>
</evidence>
<feature type="region of interest" description="Disordered" evidence="1">
    <location>
        <begin position="64"/>
        <end position="94"/>
    </location>
</feature>
<sequence>MFAWPIPGRPSELPRELAGVGVAGKASYTVCHAHCVRSWSIYHEKSFAWHRMNVTTCQKIQKYGGIEGDEKEEGDQQYGGSKEGDEDGLGGDEL</sequence>
<keyword evidence="3" id="KW-1185">Reference proteome</keyword>
<comment type="caution">
    <text evidence="2">The sequence shown here is derived from an EMBL/GenBank/DDBJ whole genome shotgun (WGS) entry which is preliminary data.</text>
</comment>
<dbReference type="Proteomes" id="UP000708208">
    <property type="component" value="Unassembled WGS sequence"/>
</dbReference>
<protein>
    <submittedName>
        <fullName evidence="2">Uncharacterized protein</fullName>
    </submittedName>
</protein>
<gene>
    <name evidence="2" type="ORF">AFUS01_LOCUS43818</name>
</gene>
<proteinExistence type="predicted"/>
<dbReference type="AlphaFoldDB" id="A0A8J2PKM3"/>
<evidence type="ECO:0000313" key="2">
    <source>
        <dbReference type="EMBL" id="CAG7834298.1"/>
    </source>
</evidence>
<feature type="compositionally biased region" description="Acidic residues" evidence="1">
    <location>
        <begin position="84"/>
        <end position="94"/>
    </location>
</feature>
<organism evidence="2 3">
    <name type="scientific">Allacma fusca</name>
    <dbReference type="NCBI Taxonomy" id="39272"/>
    <lineage>
        <taxon>Eukaryota</taxon>
        <taxon>Metazoa</taxon>
        <taxon>Ecdysozoa</taxon>
        <taxon>Arthropoda</taxon>
        <taxon>Hexapoda</taxon>
        <taxon>Collembola</taxon>
        <taxon>Symphypleona</taxon>
        <taxon>Sminthuridae</taxon>
        <taxon>Allacma</taxon>
    </lineage>
</organism>
<dbReference type="EMBL" id="CAJVCH010570180">
    <property type="protein sequence ID" value="CAG7834298.1"/>
    <property type="molecule type" value="Genomic_DNA"/>
</dbReference>
<reference evidence="2" key="1">
    <citation type="submission" date="2021-06" db="EMBL/GenBank/DDBJ databases">
        <authorList>
            <person name="Hodson N. C."/>
            <person name="Mongue J. A."/>
            <person name="Jaron S. K."/>
        </authorList>
    </citation>
    <scope>NUCLEOTIDE SEQUENCE</scope>
</reference>
<name>A0A8J2PKM3_9HEXA</name>
<evidence type="ECO:0000313" key="3">
    <source>
        <dbReference type="Proteomes" id="UP000708208"/>
    </source>
</evidence>